<gene>
    <name evidence="2" type="ORF">A2G96_17880</name>
</gene>
<dbReference type="STRING" id="1796606.A2G96_17880"/>
<dbReference type="Proteomes" id="UP000075238">
    <property type="component" value="Chromosome 1"/>
</dbReference>
<evidence type="ECO:0000313" key="2">
    <source>
        <dbReference type="EMBL" id="AMR79460.1"/>
    </source>
</evidence>
<evidence type="ECO:0000259" key="1">
    <source>
        <dbReference type="PROSITE" id="PS51688"/>
    </source>
</evidence>
<reference evidence="2 3" key="1">
    <citation type="submission" date="2016-03" db="EMBL/GenBank/DDBJ databases">
        <title>Complete genome sequence of a novel chlorpyrifos degrading bacterium, Cupriavidus nantongensis sp. X1.</title>
        <authorList>
            <person name="Fang L."/>
        </authorList>
    </citation>
    <scope>NUCLEOTIDE SEQUENCE [LARGE SCALE GENOMIC DNA]</scope>
    <source>
        <strain evidence="2 3">X1</strain>
    </source>
</reference>
<organism evidence="2 3">
    <name type="scientific">Cupriavidus nantongensis</name>
    <dbReference type="NCBI Taxonomy" id="1796606"/>
    <lineage>
        <taxon>Bacteria</taxon>
        <taxon>Pseudomonadati</taxon>
        <taxon>Pseudomonadota</taxon>
        <taxon>Betaproteobacteria</taxon>
        <taxon>Burkholderiales</taxon>
        <taxon>Burkholderiaceae</taxon>
        <taxon>Cupriavidus</taxon>
    </lineage>
</organism>
<dbReference type="Pfam" id="PF13884">
    <property type="entry name" value="Peptidase_S74"/>
    <property type="match status" value="1"/>
</dbReference>
<dbReference type="InterPro" id="IPR030392">
    <property type="entry name" value="S74_ICA"/>
</dbReference>
<feature type="domain" description="Peptidase S74" evidence="1">
    <location>
        <begin position="241"/>
        <end position="360"/>
    </location>
</feature>
<protein>
    <recommendedName>
        <fullName evidence="1">Peptidase S74 domain-containing protein</fullName>
    </recommendedName>
</protein>
<dbReference type="KEGG" id="cnan:A2G96_17880"/>
<sequence>MTDLDNAALGAVVTVNGAESDAATYHWPITGSAGSTLVWYNVFTYGTAIRATQWATQAFSGTNQNRTWVREKHDSAWSAWREQATKDYADTKLPLAGGTLTGPLVVQVEDNTAAVGLDNGLNEKWIEYKHNGVRRISCTYNNTLDSYNIVRYDLSGNYLDTPFTLGRNTGLVTVPGRVDIGDTRNASKLNLIGWGNGRGVALLTQPSLTGTNVCQLFLANGGGQVGSISTTDSNTQFNTTSDYRLKQNWHDIPAPLESLMRIRFYEGEYKAEPGKQFLYVIAHELQEVVPTAVSGEKDAMGDWHPVLREGADPQNVQPGDVIDVVQDIAPQQVDYSKLVPLLGAALQELTARVAALESQPN</sequence>
<proteinExistence type="predicted"/>
<name>A0A142JMZ8_9BURK</name>
<keyword evidence="3" id="KW-1185">Reference proteome</keyword>
<dbReference type="CDD" id="cd19958">
    <property type="entry name" value="pyocin_knob"/>
    <property type="match status" value="1"/>
</dbReference>
<dbReference type="RefSeq" id="WP_062801425.1">
    <property type="nucleotide sequence ID" value="NZ_CP014844.1"/>
</dbReference>
<evidence type="ECO:0000313" key="3">
    <source>
        <dbReference type="Proteomes" id="UP000075238"/>
    </source>
</evidence>
<dbReference type="AlphaFoldDB" id="A0A142JMZ8"/>
<dbReference type="OrthoDB" id="9108891at2"/>
<dbReference type="EMBL" id="CP014844">
    <property type="protein sequence ID" value="AMR79460.1"/>
    <property type="molecule type" value="Genomic_DNA"/>
</dbReference>
<dbReference type="PROSITE" id="PS51688">
    <property type="entry name" value="ICA"/>
    <property type="match status" value="1"/>
</dbReference>
<accession>A0A142JMZ8</accession>